<keyword evidence="4" id="KW-1185">Reference proteome</keyword>
<dbReference type="Gene3D" id="1.10.10.60">
    <property type="entry name" value="Homeodomain-like"/>
    <property type="match status" value="1"/>
</dbReference>
<reference evidence="3 4" key="1">
    <citation type="submission" date="2020-07" db="EMBL/GenBank/DDBJ databases">
        <title>Genomic Encyclopedia of Type Strains, Phase IV (KMG-IV): sequencing the most valuable type-strain genomes for metagenomic binning, comparative biology and taxonomic classification.</title>
        <authorList>
            <person name="Goeker M."/>
        </authorList>
    </citation>
    <scope>NUCLEOTIDE SEQUENCE [LARGE SCALE GENOMIC DNA]</scope>
    <source>
        <strain evidence="3 4">DSM 25220</strain>
    </source>
</reference>
<dbReference type="InterPro" id="IPR035901">
    <property type="entry name" value="GIY-YIG_endonuc_sf"/>
</dbReference>
<keyword evidence="2" id="KW-0804">Transcription</keyword>
<keyword evidence="1" id="KW-0805">Transcription regulation</keyword>
<sequence>MKTNENQLISKAIRKYGRKSFQFIIWGTNIPEEKLNEKEIDYIQKLGTLHPNGYNLSEGGQKAKRQPVLLEKEFTILKWIDEGKSLREIASMLGVTHKVVKTILNRNQIQPMKRSKHKPVITEEEKLKIAQLYRNGLSTKEIASMLNRSERGVRRYRGYC</sequence>
<evidence type="ECO:0000313" key="4">
    <source>
        <dbReference type="Proteomes" id="UP000580891"/>
    </source>
</evidence>
<comment type="caution">
    <text evidence="3">The sequence shown here is derived from an EMBL/GenBank/DDBJ whole genome shotgun (WGS) entry which is preliminary data.</text>
</comment>
<dbReference type="Gene3D" id="1.10.10.10">
    <property type="entry name" value="Winged helix-like DNA-binding domain superfamily/Winged helix DNA-binding domain"/>
    <property type="match status" value="1"/>
</dbReference>
<proteinExistence type="predicted"/>
<dbReference type="InterPro" id="IPR036388">
    <property type="entry name" value="WH-like_DNA-bd_sf"/>
</dbReference>
<evidence type="ECO:0000256" key="1">
    <source>
        <dbReference type="ARBA" id="ARBA00023015"/>
    </source>
</evidence>
<keyword evidence="3" id="KW-0238">DNA-binding</keyword>
<evidence type="ECO:0000256" key="2">
    <source>
        <dbReference type="ARBA" id="ARBA00023163"/>
    </source>
</evidence>
<dbReference type="GO" id="GO:0003677">
    <property type="term" value="F:DNA binding"/>
    <property type="evidence" value="ECO:0007669"/>
    <property type="project" value="UniProtKB-KW"/>
</dbReference>
<dbReference type="SUPFAM" id="SSF46894">
    <property type="entry name" value="C-terminal effector domain of the bipartite response regulators"/>
    <property type="match status" value="2"/>
</dbReference>
<accession>A0A7V9YWZ4</accession>
<name>A0A7V9YWZ4_9BACL</name>
<dbReference type="Pfam" id="PF13384">
    <property type="entry name" value="HTH_23"/>
    <property type="match status" value="1"/>
</dbReference>
<dbReference type="AlphaFoldDB" id="A0A7V9YWZ4"/>
<evidence type="ECO:0000313" key="3">
    <source>
        <dbReference type="EMBL" id="MBA2869925.1"/>
    </source>
</evidence>
<dbReference type="Proteomes" id="UP000580891">
    <property type="component" value="Unassembled WGS sequence"/>
</dbReference>
<protein>
    <submittedName>
        <fullName evidence="3">DNA-binding NarL/FixJ family response regulator</fullName>
    </submittedName>
</protein>
<dbReference type="EMBL" id="JACDUU010000001">
    <property type="protein sequence ID" value="MBA2869925.1"/>
    <property type="molecule type" value="Genomic_DNA"/>
</dbReference>
<dbReference type="RefSeq" id="WP_181535319.1">
    <property type="nucleotide sequence ID" value="NZ_JACDUU010000001.1"/>
</dbReference>
<dbReference type="InterPro" id="IPR016032">
    <property type="entry name" value="Sig_transdc_resp-reg_C-effctor"/>
</dbReference>
<organism evidence="3 4">
    <name type="scientific">[Anoxybacillus] calidus</name>
    <dbReference type="NCBI Taxonomy" id="575178"/>
    <lineage>
        <taxon>Bacteria</taxon>
        <taxon>Bacillati</taxon>
        <taxon>Bacillota</taxon>
        <taxon>Bacilli</taxon>
        <taxon>Bacillales</taxon>
        <taxon>Anoxybacillaceae</taxon>
        <taxon>Paranoxybacillus</taxon>
    </lineage>
</organism>
<dbReference type="Gene3D" id="3.40.1440.10">
    <property type="entry name" value="GIY-YIG endonuclease"/>
    <property type="match status" value="1"/>
</dbReference>
<dbReference type="GO" id="GO:0006355">
    <property type="term" value="P:regulation of DNA-templated transcription"/>
    <property type="evidence" value="ECO:0007669"/>
    <property type="project" value="InterPro"/>
</dbReference>
<gene>
    <name evidence="3" type="ORF">HNQ85_000183</name>
</gene>